<dbReference type="Proteomes" id="UP000236737">
    <property type="component" value="Unassembled WGS sequence"/>
</dbReference>
<dbReference type="InterPro" id="IPR036278">
    <property type="entry name" value="Sialidase_sf"/>
</dbReference>
<dbReference type="Gene3D" id="2.130.10.10">
    <property type="entry name" value="YVTN repeat-like/Quinoprotein amine dehydrogenase"/>
    <property type="match status" value="1"/>
</dbReference>
<organism evidence="1 2">
    <name type="scientific">Flavobacterium urumqiense</name>
    <dbReference type="NCBI Taxonomy" id="935224"/>
    <lineage>
        <taxon>Bacteria</taxon>
        <taxon>Pseudomonadati</taxon>
        <taxon>Bacteroidota</taxon>
        <taxon>Flavobacteriia</taxon>
        <taxon>Flavobacteriales</taxon>
        <taxon>Flavobacteriaceae</taxon>
        <taxon>Flavobacterium</taxon>
    </lineage>
</organism>
<accession>A0A1H5ZNV2</accession>
<protein>
    <recommendedName>
        <fullName evidence="3">Oxidoreductase</fullName>
    </recommendedName>
</protein>
<dbReference type="PANTHER" id="PTHR47199:SF2">
    <property type="entry name" value="PHOTOSYSTEM II STABILITY_ASSEMBLY FACTOR HCF136, CHLOROPLASTIC"/>
    <property type="match status" value="1"/>
</dbReference>
<evidence type="ECO:0000313" key="1">
    <source>
        <dbReference type="EMBL" id="SEG38198.1"/>
    </source>
</evidence>
<dbReference type="PANTHER" id="PTHR47199">
    <property type="entry name" value="PHOTOSYSTEM II STABILITY/ASSEMBLY FACTOR HCF136, CHLOROPLASTIC"/>
    <property type="match status" value="1"/>
</dbReference>
<name>A0A1H5ZNV2_9FLAO</name>
<dbReference type="RefSeq" id="WP_104000545.1">
    <property type="nucleotide sequence ID" value="NZ_FNVP01000011.1"/>
</dbReference>
<keyword evidence="2" id="KW-1185">Reference proteome</keyword>
<evidence type="ECO:0000313" key="2">
    <source>
        <dbReference type="Proteomes" id="UP000236737"/>
    </source>
</evidence>
<dbReference type="InterPro" id="IPR015943">
    <property type="entry name" value="WD40/YVTN_repeat-like_dom_sf"/>
</dbReference>
<evidence type="ECO:0008006" key="3">
    <source>
        <dbReference type="Google" id="ProtNLM"/>
    </source>
</evidence>
<gene>
    <name evidence="1" type="ORF">SAMN04488130_11156</name>
</gene>
<dbReference type="EMBL" id="FNVP01000011">
    <property type="protein sequence ID" value="SEG38198.1"/>
    <property type="molecule type" value="Genomic_DNA"/>
</dbReference>
<dbReference type="AlphaFoldDB" id="A0A1H5ZNV2"/>
<sequence length="354" mass="39408">MKNFFLISLVFGCLCSCKTTNYNNKKSIKTNYQSVQIDTLFQDKVSIRAIVIDGKKVWYAADNSRFGLFDLEQNKKTESTIGTDKSKAEFRSIAQTTKNIFILNVSNPALLYKISKDGLETKLVYQENHEKVFYDSLQFWNDAEGIAIGDPITNCLNIIMTHDGGNSWNKIPCDKLPKLNEGEAAFAASNTNIVIKGNKTWIVSGGKKARVFYSPDKGNSWEVFDTPIIQGKTMTGIFTADFYDAKNGFIAGGNYELLNQNFGNKASTKDGGKNWELRAENQGFGYASCVQYVPNSNGKALVTVGASGLYYSSDKGNSWKQLSKDSSLFTIRFINNHTAIAAGKNKMIRINFKN</sequence>
<proteinExistence type="predicted"/>
<dbReference type="SUPFAM" id="SSF50939">
    <property type="entry name" value="Sialidases"/>
    <property type="match status" value="1"/>
</dbReference>
<reference evidence="2" key="1">
    <citation type="submission" date="2016-10" db="EMBL/GenBank/DDBJ databases">
        <authorList>
            <person name="Varghese N."/>
            <person name="Submissions S."/>
        </authorList>
    </citation>
    <scope>NUCLEOTIDE SEQUENCE [LARGE SCALE GENOMIC DNA]</scope>
    <source>
        <strain evidence="2">CGMCC 1.9230</strain>
    </source>
</reference>
<dbReference type="OrthoDB" id="9813892at2"/>